<dbReference type="EMBL" id="LJSK01000946">
    <property type="protein sequence ID" value="KPI82466.1"/>
    <property type="molecule type" value="Genomic_DNA"/>
</dbReference>
<dbReference type="AlphaFoldDB" id="A0A0N0P228"/>
<proteinExistence type="predicted"/>
<evidence type="ECO:0000313" key="1">
    <source>
        <dbReference type="EMBL" id="KPI82466.1"/>
    </source>
</evidence>
<comment type="caution">
    <text evidence="1">The sequence shown here is derived from an EMBL/GenBank/DDBJ whole genome shotgun (WGS) entry which is preliminary data.</text>
</comment>
<reference evidence="1 2" key="1">
    <citation type="journal article" date="2015" name="PLoS Pathog.">
        <title>Leptomonas seymouri: Adaptations to the Dixenous Life Cycle Analyzed by Genome Sequencing, Transcriptome Profiling and Co-infection with Leishmania donovani.</title>
        <authorList>
            <person name="Kraeva N."/>
            <person name="Butenko A."/>
            <person name="Hlavacova J."/>
            <person name="Kostygov A."/>
            <person name="Myskova J."/>
            <person name="Grybchuk D."/>
            <person name="Lestinova T."/>
            <person name="Votypka J."/>
            <person name="Volf P."/>
            <person name="Opperdoes F."/>
            <person name="Flegontov P."/>
            <person name="Lukes J."/>
            <person name="Yurchenko V."/>
        </authorList>
    </citation>
    <scope>NUCLEOTIDE SEQUENCE [LARGE SCALE GENOMIC DNA]</scope>
    <source>
        <strain evidence="1 2">ATCC 30220</strain>
    </source>
</reference>
<organism evidence="1 2">
    <name type="scientific">Leptomonas seymouri</name>
    <dbReference type="NCBI Taxonomy" id="5684"/>
    <lineage>
        <taxon>Eukaryota</taxon>
        <taxon>Discoba</taxon>
        <taxon>Euglenozoa</taxon>
        <taxon>Kinetoplastea</taxon>
        <taxon>Metakinetoplastina</taxon>
        <taxon>Trypanosomatida</taxon>
        <taxon>Trypanosomatidae</taxon>
        <taxon>Leishmaniinae</taxon>
        <taxon>Leptomonas</taxon>
    </lineage>
</organism>
<name>A0A0N0P228_LEPSE</name>
<gene>
    <name evidence="1" type="ORF">ABL78_8524</name>
</gene>
<keyword evidence="2" id="KW-1185">Reference proteome</keyword>
<dbReference type="Proteomes" id="UP000038009">
    <property type="component" value="Unassembled WGS sequence"/>
</dbReference>
<evidence type="ECO:0000313" key="2">
    <source>
        <dbReference type="Proteomes" id="UP000038009"/>
    </source>
</evidence>
<accession>A0A0N0P228</accession>
<protein>
    <submittedName>
        <fullName evidence="1">Uncharacterized protein</fullName>
    </submittedName>
</protein>
<dbReference type="VEuPathDB" id="TriTrypDB:Lsey_0949_0010"/>
<sequence>MLRQPRSHHVLITLDEDAAFDRRANHHFVRLNALRIVTTARGIGVALLRVHVAVRVVNQPIIRLLHQTTVAALIDGVAADQLLLRQAHQRMARNLPLAFDVADCRECPAGAALALVLHGSHSAFSAPVLRRRSSGHVRAHHRQLRCKLLRRLEVRSAAQVVPAKLALREVEELRDAERRVRVAGLVHLHHL</sequence>